<protein>
    <submittedName>
        <fullName evidence="2">Uncharacterized protein</fullName>
    </submittedName>
</protein>
<evidence type="ECO:0000313" key="3">
    <source>
        <dbReference type="Proteomes" id="UP000635477"/>
    </source>
</evidence>
<evidence type="ECO:0000256" key="1">
    <source>
        <dbReference type="SAM" id="SignalP"/>
    </source>
</evidence>
<accession>A0A8H4XLQ4</accession>
<dbReference type="EMBL" id="JABEYC010000231">
    <property type="protein sequence ID" value="KAF4980461.1"/>
    <property type="molecule type" value="Genomic_DNA"/>
</dbReference>
<feature type="signal peptide" evidence="1">
    <location>
        <begin position="1"/>
        <end position="21"/>
    </location>
</feature>
<dbReference type="AlphaFoldDB" id="A0A8H4XLQ4"/>
<gene>
    <name evidence="2" type="ORF">FZEAL_3534</name>
</gene>
<reference evidence="2" key="1">
    <citation type="journal article" date="2020" name="BMC Genomics">
        <title>Correction to: Identification and distribution of gene clusters required for synthesis of sphingolipid metabolism inhibitors in diverse species of the filamentous fungus Fusarium.</title>
        <authorList>
            <person name="Kim H.S."/>
            <person name="Lohmar J.M."/>
            <person name="Busman M."/>
            <person name="Brown D.W."/>
            <person name="Naumann T.A."/>
            <person name="Divon H.H."/>
            <person name="Lysoe E."/>
            <person name="Uhlig S."/>
            <person name="Proctor R.H."/>
        </authorList>
    </citation>
    <scope>NUCLEOTIDE SEQUENCE</scope>
    <source>
        <strain evidence="2">NRRL 22465</strain>
    </source>
</reference>
<proteinExistence type="predicted"/>
<feature type="chain" id="PRO_5034323976" evidence="1">
    <location>
        <begin position="22"/>
        <end position="142"/>
    </location>
</feature>
<keyword evidence="1" id="KW-0732">Signal</keyword>
<comment type="caution">
    <text evidence="2">The sequence shown here is derived from an EMBL/GenBank/DDBJ whole genome shotgun (WGS) entry which is preliminary data.</text>
</comment>
<dbReference type="Proteomes" id="UP000635477">
    <property type="component" value="Unassembled WGS sequence"/>
</dbReference>
<name>A0A8H4XLQ4_9HYPO</name>
<organism evidence="2 3">
    <name type="scientific">Fusarium zealandicum</name>
    <dbReference type="NCBI Taxonomy" id="1053134"/>
    <lineage>
        <taxon>Eukaryota</taxon>
        <taxon>Fungi</taxon>
        <taxon>Dikarya</taxon>
        <taxon>Ascomycota</taxon>
        <taxon>Pezizomycotina</taxon>
        <taxon>Sordariomycetes</taxon>
        <taxon>Hypocreomycetidae</taxon>
        <taxon>Hypocreales</taxon>
        <taxon>Nectriaceae</taxon>
        <taxon>Fusarium</taxon>
        <taxon>Fusarium staphyleae species complex</taxon>
    </lineage>
</organism>
<reference evidence="2" key="2">
    <citation type="submission" date="2020-05" db="EMBL/GenBank/DDBJ databases">
        <authorList>
            <person name="Kim H.-S."/>
            <person name="Proctor R.H."/>
            <person name="Brown D.W."/>
        </authorList>
    </citation>
    <scope>NUCLEOTIDE SEQUENCE</scope>
    <source>
        <strain evidence="2">NRRL 22465</strain>
    </source>
</reference>
<keyword evidence="3" id="KW-1185">Reference proteome</keyword>
<dbReference type="OrthoDB" id="3542181at2759"/>
<evidence type="ECO:0000313" key="2">
    <source>
        <dbReference type="EMBL" id="KAF4980461.1"/>
    </source>
</evidence>
<sequence length="142" mass="14804">MALSIIHIVFALVALTSSCLCLPAQQTTTAEATAQPAATLSSPTSTVSATVSISLQDLSLEERQYNASNPPPDGPRVTAAPTQEEALASLGWRQTTYYECRTRDGRERCGWHIPVMKAGAAGRGGGKVGVVAAGVVMGVMML</sequence>